<dbReference type="KEGG" id="dpp:DICPUDRAFT_85644"/>
<dbReference type="AlphaFoldDB" id="F1A6E3"/>
<dbReference type="PROSITE" id="PS00584">
    <property type="entry name" value="PFKB_KINASES_2"/>
    <property type="match status" value="1"/>
</dbReference>
<sequence>MNSPGADRYLCMFKEKVRTMFRIGFVESDQPMYNIKLNIFNDCLWHPIAIIVDSTGAGDSFRAGLIDSLIYINQALNNSLHFTSASVGLNYLSYGGNSRTPTSQRNI</sequence>
<evidence type="ECO:0000313" key="1">
    <source>
        <dbReference type="EMBL" id="EGC28237.1"/>
    </source>
</evidence>
<dbReference type="VEuPathDB" id="AmoebaDB:DICPUDRAFT_85644"/>
<organism evidence="1 2">
    <name type="scientific">Dictyostelium purpureum</name>
    <name type="common">Slime mold</name>
    <dbReference type="NCBI Taxonomy" id="5786"/>
    <lineage>
        <taxon>Eukaryota</taxon>
        <taxon>Amoebozoa</taxon>
        <taxon>Evosea</taxon>
        <taxon>Eumycetozoa</taxon>
        <taxon>Dictyostelia</taxon>
        <taxon>Dictyosteliales</taxon>
        <taxon>Dictyosteliaceae</taxon>
        <taxon>Dictyostelium</taxon>
    </lineage>
</organism>
<dbReference type="Gene3D" id="3.40.1190.20">
    <property type="match status" value="1"/>
</dbReference>
<protein>
    <submittedName>
        <fullName evidence="1">Uncharacterized protein</fullName>
    </submittedName>
</protein>
<dbReference type="RefSeq" id="XP_003295237.1">
    <property type="nucleotide sequence ID" value="XM_003295189.1"/>
</dbReference>
<dbReference type="InterPro" id="IPR002173">
    <property type="entry name" value="Carboh/pur_kinase_PfkB_CS"/>
</dbReference>
<dbReference type="InParanoid" id="F1A6E3"/>
<gene>
    <name evidence="1" type="ORF">DICPUDRAFT_85644</name>
</gene>
<name>F1A6E3_DICPU</name>
<reference evidence="2" key="1">
    <citation type="journal article" date="2011" name="Genome Biol.">
        <title>Comparative genomics of the social amoebae Dictyostelium discoideum and Dictyostelium purpureum.</title>
        <authorList>
            <consortium name="US DOE Joint Genome Institute (JGI-PGF)"/>
            <person name="Sucgang R."/>
            <person name="Kuo A."/>
            <person name="Tian X."/>
            <person name="Salerno W."/>
            <person name="Parikh A."/>
            <person name="Feasley C.L."/>
            <person name="Dalin E."/>
            <person name="Tu H."/>
            <person name="Huang E."/>
            <person name="Barry K."/>
            <person name="Lindquist E."/>
            <person name="Shapiro H."/>
            <person name="Bruce D."/>
            <person name="Schmutz J."/>
            <person name="Salamov A."/>
            <person name="Fey P."/>
            <person name="Gaudet P."/>
            <person name="Anjard C."/>
            <person name="Babu M.M."/>
            <person name="Basu S."/>
            <person name="Bushmanova Y."/>
            <person name="van der Wel H."/>
            <person name="Katoh-Kurasawa M."/>
            <person name="Dinh C."/>
            <person name="Coutinho P.M."/>
            <person name="Saito T."/>
            <person name="Elias M."/>
            <person name="Schaap P."/>
            <person name="Kay R.R."/>
            <person name="Henrissat B."/>
            <person name="Eichinger L."/>
            <person name="Rivero F."/>
            <person name="Putnam N.H."/>
            <person name="West C.M."/>
            <person name="Loomis W.F."/>
            <person name="Chisholm R.L."/>
            <person name="Shaulsky G."/>
            <person name="Strassmann J.E."/>
            <person name="Queller D.C."/>
            <person name="Kuspa A."/>
            <person name="Grigoriev I.V."/>
        </authorList>
    </citation>
    <scope>NUCLEOTIDE SEQUENCE [LARGE SCALE GENOMIC DNA]</scope>
    <source>
        <strain evidence="2">QSDP1</strain>
    </source>
</reference>
<proteinExistence type="predicted"/>
<keyword evidence="2" id="KW-1185">Reference proteome</keyword>
<accession>F1A6E3</accession>
<dbReference type="GO" id="GO:0016301">
    <property type="term" value="F:kinase activity"/>
    <property type="evidence" value="ECO:0007669"/>
    <property type="project" value="InterPro"/>
</dbReference>
<dbReference type="InterPro" id="IPR029056">
    <property type="entry name" value="Ribokinase-like"/>
</dbReference>
<dbReference type="SUPFAM" id="SSF53613">
    <property type="entry name" value="Ribokinase-like"/>
    <property type="match status" value="1"/>
</dbReference>
<dbReference type="EMBL" id="GL871728">
    <property type="protein sequence ID" value="EGC28237.1"/>
    <property type="molecule type" value="Genomic_DNA"/>
</dbReference>
<dbReference type="OrthoDB" id="204058at2759"/>
<dbReference type="GeneID" id="10511343"/>
<dbReference type="Proteomes" id="UP000001064">
    <property type="component" value="Unassembled WGS sequence"/>
</dbReference>
<evidence type="ECO:0000313" key="2">
    <source>
        <dbReference type="Proteomes" id="UP000001064"/>
    </source>
</evidence>